<keyword evidence="5" id="KW-1185">Reference proteome</keyword>
<feature type="domain" description="Uncharacterized protein TP-0789" evidence="3">
    <location>
        <begin position="76"/>
        <end position="253"/>
    </location>
</feature>
<dbReference type="Proteomes" id="UP001610100">
    <property type="component" value="Unassembled WGS sequence"/>
</dbReference>
<evidence type="ECO:0000256" key="2">
    <source>
        <dbReference type="SAM" id="SignalP"/>
    </source>
</evidence>
<feature type="signal peptide" evidence="2">
    <location>
        <begin position="1"/>
        <end position="28"/>
    </location>
</feature>
<name>A0ABW7MZI3_9FLAO</name>
<organism evidence="4 5">
    <name type="scientific">Gaetbulibacter aestuarii</name>
    <dbReference type="NCBI Taxonomy" id="1502358"/>
    <lineage>
        <taxon>Bacteria</taxon>
        <taxon>Pseudomonadati</taxon>
        <taxon>Bacteroidota</taxon>
        <taxon>Flavobacteriia</taxon>
        <taxon>Flavobacteriales</taxon>
        <taxon>Flavobacteriaceae</taxon>
        <taxon>Gaetbulibacter</taxon>
    </lineage>
</organism>
<keyword evidence="4" id="KW-0449">Lipoprotein</keyword>
<accession>A0ABW7MZI3</accession>
<dbReference type="RefSeq" id="WP_344741559.1">
    <property type="nucleotide sequence ID" value="NZ_BAABAY010000002.1"/>
</dbReference>
<dbReference type="InterPro" id="IPR029046">
    <property type="entry name" value="LolA/LolB/LppX"/>
</dbReference>
<proteinExistence type="predicted"/>
<comment type="caution">
    <text evidence="4">The sequence shown here is derived from an EMBL/GenBank/DDBJ whole genome shotgun (WGS) entry which is preliminary data.</text>
</comment>
<sequence length="256" mass="29882">MKSTSQHSLFSRNLIGLSLMIFTSQIWAQTAEEIVKKADDNMRGKTSQAELVIITSRATWSREMDVKTWMKGTDFAMLLIQSPARDKGTVFLKRGKEVWNWIPTIERSIKLPPSMMSQSWMGTDFTNDDLVKESSIVSDYHHSIIGDTIIRNKPCYMIEMIPKPETAVVWSKLMVFIDKQDFLELYTEFFDEDGNVVNIMNAYDIQIMDGRLIPTRVEMIPMDKENQKTEIIYKTILFDRTIKDEFFTLNRMKYLN</sequence>
<protein>
    <submittedName>
        <fullName evidence="4">Outer membrane lipoprotein-sorting protein</fullName>
    </submittedName>
</protein>
<evidence type="ECO:0000313" key="5">
    <source>
        <dbReference type="Proteomes" id="UP001610100"/>
    </source>
</evidence>
<evidence type="ECO:0000259" key="3">
    <source>
        <dbReference type="Pfam" id="PF17131"/>
    </source>
</evidence>
<gene>
    <name evidence="4" type="ORF">V8G58_09920</name>
</gene>
<evidence type="ECO:0000256" key="1">
    <source>
        <dbReference type="ARBA" id="ARBA00022729"/>
    </source>
</evidence>
<dbReference type="CDD" id="cd16329">
    <property type="entry name" value="LolA_like"/>
    <property type="match status" value="1"/>
</dbReference>
<keyword evidence="1 2" id="KW-0732">Signal</keyword>
<reference evidence="4 5" key="1">
    <citation type="submission" date="2024-02" db="EMBL/GenBank/DDBJ databases">
        <title>A Gaetbulibacter species isolated from tidal flats and genomic insights of their niches.</title>
        <authorList>
            <person name="Ye Y."/>
        </authorList>
    </citation>
    <scope>NUCLEOTIDE SEQUENCE [LARGE SCALE GENOMIC DNA]</scope>
    <source>
        <strain evidence="4 5">KYW382</strain>
    </source>
</reference>
<dbReference type="SUPFAM" id="SSF89392">
    <property type="entry name" value="Prokaryotic lipoproteins and lipoprotein localization factors"/>
    <property type="match status" value="1"/>
</dbReference>
<feature type="chain" id="PRO_5045891688" evidence="2">
    <location>
        <begin position="29"/>
        <end position="256"/>
    </location>
</feature>
<dbReference type="Gene3D" id="2.50.20.10">
    <property type="entry name" value="Lipoprotein localisation LolA/LolB/LppX"/>
    <property type="match status" value="1"/>
</dbReference>
<dbReference type="Pfam" id="PF17131">
    <property type="entry name" value="LolA_like"/>
    <property type="match status" value="1"/>
</dbReference>
<dbReference type="EMBL" id="JBAWKB010000002">
    <property type="protein sequence ID" value="MFH6772248.1"/>
    <property type="molecule type" value="Genomic_DNA"/>
</dbReference>
<evidence type="ECO:0000313" key="4">
    <source>
        <dbReference type="EMBL" id="MFH6772248.1"/>
    </source>
</evidence>
<dbReference type="InterPro" id="IPR033399">
    <property type="entry name" value="TP_0789-like"/>
</dbReference>